<gene>
    <name evidence="3" type="ORF">ACFFPJ_04030</name>
</gene>
<dbReference type="Proteomes" id="UP001589611">
    <property type="component" value="Unassembled WGS sequence"/>
</dbReference>
<evidence type="ECO:0000313" key="3">
    <source>
        <dbReference type="EMBL" id="MFB9644965.1"/>
    </source>
</evidence>
<dbReference type="Gene3D" id="3.40.30.10">
    <property type="entry name" value="Glutaredoxin"/>
    <property type="match status" value="1"/>
</dbReference>
<evidence type="ECO:0000313" key="4">
    <source>
        <dbReference type="Proteomes" id="UP001589611"/>
    </source>
</evidence>
<keyword evidence="1" id="KW-1133">Transmembrane helix</keyword>
<keyword evidence="1" id="KW-0472">Membrane</keyword>
<evidence type="ECO:0000256" key="1">
    <source>
        <dbReference type="SAM" id="Phobius"/>
    </source>
</evidence>
<dbReference type="RefSeq" id="WP_344711783.1">
    <property type="nucleotide sequence ID" value="NZ_BAAAWH010000001.1"/>
</dbReference>
<dbReference type="InterPro" id="IPR012336">
    <property type="entry name" value="Thioredoxin-like_fold"/>
</dbReference>
<proteinExistence type="predicted"/>
<feature type="domain" description="Thioredoxin-like fold" evidence="2">
    <location>
        <begin position="66"/>
        <end position="217"/>
    </location>
</feature>
<dbReference type="Pfam" id="PF13462">
    <property type="entry name" value="Thioredoxin_4"/>
    <property type="match status" value="1"/>
</dbReference>
<comment type="caution">
    <text evidence="3">The sequence shown here is derived from an EMBL/GenBank/DDBJ whole genome shotgun (WGS) entry which is preliminary data.</text>
</comment>
<protein>
    <submittedName>
        <fullName evidence="3">DsbA family protein</fullName>
    </submittedName>
</protein>
<name>A0ABV5SXF2_9MICO</name>
<sequence>MAAPARKTNWFAIGVTAAVVVVLVVISVIVIQLNNNSAPDAGPTVTPVAPSVNAETGAIAVGSGEQTLDTYIDFMCPVCNQFEQLYGEAIQALVADGTITLNIHPISILDRQSQGTQYSTRAANAMYCVALTQPELSVPFMQALFANQPAEGTAGLTDAQILQVASSVGVSGIDSCVNEGEFATYVAAMTEKTPVAPGAAGIGTPTIAVNGAVIANSTLPQPAQLGTLFE</sequence>
<dbReference type="SUPFAM" id="SSF52833">
    <property type="entry name" value="Thioredoxin-like"/>
    <property type="match status" value="1"/>
</dbReference>
<keyword evidence="4" id="KW-1185">Reference proteome</keyword>
<organism evidence="3 4">
    <name type="scientific">Microbacterium terregens</name>
    <dbReference type="NCBI Taxonomy" id="69363"/>
    <lineage>
        <taxon>Bacteria</taxon>
        <taxon>Bacillati</taxon>
        <taxon>Actinomycetota</taxon>
        <taxon>Actinomycetes</taxon>
        <taxon>Micrococcales</taxon>
        <taxon>Microbacteriaceae</taxon>
        <taxon>Microbacterium</taxon>
    </lineage>
</organism>
<evidence type="ECO:0000259" key="2">
    <source>
        <dbReference type="Pfam" id="PF13462"/>
    </source>
</evidence>
<accession>A0ABV5SXF2</accession>
<feature type="transmembrane region" description="Helical" evidence="1">
    <location>
        <begin position="12"/>
        <end position="33"/>
    </location>
</feature>
<dbReference type="EMBL" id="JBHMBE010000001">
    <property type="protein sequence ID" value="MFB9644965.1"/>
    <property type="molecule type" value="Genomic_DNA"/>
</dbReference>
<dbReference type="CDD" id="cd02972">
    <property type="entry name" value="DsbA_family"/>
    <property type="match status" value="1"/>
</dbReference>
<dbReference type="InterPro" id="IPR036249">
    <property type="entry name" value="Thioredoxin-like_sf"/>
</dbReference>
<keyword evidence="1" id="KW-0812">Transmembrane</keyword>
<reference evidence="3 4" key="1">
    <citation type="submission" date="2024-09" db="EMBL/GenBank/DDBJ databases">
        <authorList>
            <person name="Sun Q."/>
            <person name="Mori K."/>
        </authorList>
    </citation>
    <scope>NUCLEOTIDE SEQUENCE [LARGE SCALE GENOMIC DNA]</scope>
    <source>
        <strain evidence="3 4">JCM 1342</strain>
    </source>
</reference>